<feature type="domain" description="3D" evidence="3">
    <location>
        <begin position="134"/>
        <end position="172"/>
    </location>
</feature>
<dbReference type="AlphaFoldDB" id="A0A1G1WDF3"/>
<evidence type="ECO:0000313" key="5">
    <source>
        <dbReference type="Proteomes" id="UP000176389"/>
    </source>
</evidence>
<dbReference type="Gene3D" id="2.40.40.10">
    <property type="entry name" value="RlpA-like domain"/>
    <property type="match status" value="1"/>
</dbReference>
<dbReference type="InterPro" id="IPR051933">
    <property type="entry name" value="Resuscitation_pf_RpfB"/>
</dbReference>
<keyword evidence="2" id="KW-1133">Transmembrane helix</keyword>
<dbReference type="PANTHER" id="PTHR39160:SF4">
    <property type="entry name" value="RESUSCITATION-PROMOTING FACTOR RPFB"/>
    <property type="match status" value="1"/>
</dbReference>
<dbReference type="GO" id="GO:0009254">
    <property type="term" value="P:peptidoglycan turnover"/>
    <property type="evidence" value="ECO:0007669"/>
    <property type="project" value="InterPro"/>
</dbReference>
<evidence type="ECO:0000256" key="2">
    <source>
        <dbReference type="SAM" id="Phobius"/>
    </source>
</evidence>
<name>A0A1G1WDF3_9BACT</name>
<comment type="caution">
    <text evidence="4">The sequence shown here is derived from an EMBL/GenBank/DDBJ whole genome shotgun (WGS) entry which is preliminary data.</text>
</comment>
<keyword evidence="2" id="KW-0472">Membrane</keyword>
<dbReference type="GO" id="GO:0019867">
    <property type="term" value="C:outer membrane"/>
    <property type="evidence" value="ECO:0007669"/>
    <property type="project" value="InterPro"/>
</dbReference>
<evidence type="ECO:0000256" key="1">
    <source>
        <dbReference type="ARBA" id="ARBA00022729"/>
    </source>
</evidence>
<dbReference type="CDD" id="cd22786">
    <property type="entry name" value="DPBB_YuiC-like"/>
    <property type="match status" value="1"/>
</dbReference>
<sequence>MRPNGQAQVSLLPAVRGFFYLFFGRISYRFWGLLILSISISLILTTTSQITPLIKTNFTRLDSISLPISIQTTPSPAAKKITQSQLLESEGLISTPQGFLPYSNKLTVFSTSYDKNCSGCSATTASGLPTGYGVVAVDPKVIPLGTQLYIPGYGIAVAGDTGGNIKGNKVDLGFDNIKNGWWSSRFVEIYVLR</sequence>
<dbReference type="Proteomes" id="UP000176389">
    <property type="component" value="Unassembled WGS sequence"/>
</dbReference>
<evidence type="ECO:0000313" key="4">
    <source>
        <dbReference type="EMBL" id="OGY25510.1"/>
    </source>
</evidence>
<dbReference type="InterPro" id="IPR010611">
    <property type="entry name" value="3D_dom"/>
</dbReference>
<keyword evidence="2" id="KW-0812">Transmembrane</keyword>
<accession>A0A1G1WDF3</accession>
<organism evidence="4 5">
    <name type="scientific">Candidatus Woykebacteria bacterium RBG_16_43_9</name>
    <dbReference type="NCBI Taxonomy" id="1802596"/>
    <lineage>
        <taxon>Bacteria</taxon>
        <taxon>Candidatus Woykeibacteriota</taxon>
    </lineage>
</organism>
<feature type="transmembrane region" description="Helical" evidence="2">
    <location>
        <begin position="30"/>
        <end position="50"/>
    </location>
</feature>
<protein>
    <recommendedName>
        <fullName evidence="3">3D domain-containing protein</fullName>
    </recommendedName>
</protein>
<gene>
    <name evidence="4" type="ORF">A2Z11_03730</name>
</gene>
<dbReference type="STRING" id="1802596.A2Z11_03730"/>
<proteinExistence type="predicted"/>
<dbReference type="PANTHER" id="PTHR39160">
    <property type="entry name" value="CELL WALL-BINDING PROTEIN YOCH"/>
    <property type="match status" value="1"/>
</dbReference>
<reference evidence="4 5" key="1">
    <citation type="journal article" date="2016" name="Nat. Commun.">
        <title>Thousands of microbial genomes shed light on interconnected biogeochemical processes in an aquifer system.</title>
        <authorList>
            <person name="Anantharaman K."/>
            <person name="Brown C.T."/>
            <person name="Hug L.A."/>
            <person name="Sharon I."/>
            <person name="Castelle C.J."/>
            <person name="Probst A.J."/>
            <person name="Thomas B.C."/>
            <person name="Singh A."/>
            <person name="Wilkins M.J."/>
            <person name="Karaoz U."/>
            <person name="Brodie E.L."/>
            <person name="Williams K.H."/>
            <person name="Hubbard S.S."/>
            <person name="Banfield J.F."/>
        </authorList>
    </citation>
    <scope>NUCLEOTIDE SEQUENCE [LARGE SCALE GENOMIC DNA]</scope>
</reference>
<dbReference type="SUPFAM" id="SSF50685">
    <property type="entry name" value="Barwin-like endoglucanases"/>
    <property type="match status" value="1"/>
</dbReference>
<keyword evidence="1" id="KW-0732">Signal</keyword>
<dbReference type="InterPro" id="IPR036908">
    <property type="entry name" value="RlpA-like_sf"/>
</dbReference>
<dbReference type="GO" id="GO:0004553">
    <property type="term" value="F:hydrolase activity, hydrolyzing O-glycosyl compounds"/>
    <property type="evidence" value="ECO:0007669"/>
    <property type="project" value="InterPro"/>
</dbReference>
<dbReference type="EMBL" id="MHCS01000045">
    <property type="protein sequence ID" value="OGY25510.1"/>
    <property type="molecule type" value="Genomic_DNA"/>
</dbReference>
<dbReference type="Pfam" id="PF06725">
    <property type="entry name" value="3D"/>
    <property type="match status" value="1"/>
</dbReference>
<evidence type="ECO:0000259" key="3">
    <source>
        <dbReference type="Pfam" id="PF06725"/>
    </source>
</evidence>